<dbReference type="InterPro" id="IPR035906">
    <property type="entry name" value="MetI-like_sf"/>
</dbReference>
<feature type="transmembrane region" description="Helical" evidence="8">
    <location>
        <begin position="364"/>
        <end position="384"/>
    </location>
</feature>
<feature type="transmembrane region" description="Helical" evidence="8">
    <location>
        <begin position="521"/>
        <end position="553"/>
    </location>
</feature>
<evidence type="ECO:0000256" key="1">
    <source>
        <dbReference type="ARBA" id="ARBA00004429"/>
    </source>
</evidence>
<dbReference type="Gene3D" id="1.10.3720.10">
    <property type="entry name" value="MetI-like"/>
    <property type="match status" value="2"/>
</dbReference>
<dbReference type="SUPFAM" id="SSF161098">
    <property type="entry name" value="MetI-like"/>
    <property type="match status" value="2"/>
</dbReference>
<dbReference type="RefSeq" id="WP_224312179.1">
    <property type="nucleotide sequence ID" value="NZ_JAIRBM010000004.1"/>
</dbReference>
<feature type="domain" description="ABC transmembrane type-1" evidence="9">
    <location>
        <begin position="360"/>
        <end position="552"/>
    </location>
</feature>
<dbReference type="PANTHER" id="PTHR43357:SF4">
    <property type="entry name" value="INNER MEMBRANE ABC TRANSPORTER PERMEASE PROTEIN YDCV"/>
    <property type="match status" value="1"/>
</dbReference>
<feature type="transmembrane region" description="Helical" evidence="8">
    <location>
        <begin position="142"/>
        <end position="166"/>
    </location>
</feature>
<feature type="transmembrane region" description="Helical" evidence="8">
    <location>
        <begin position="102"/>
        <end position="122"/>
    </location>
</feature>
<dbReference type="PANTHER" id="PTHR43357">
    <property type="entry name" value="INNER MEMBRANE ABC TRANSPORTER PERMEASE PROTEIN YDCV"/>
    <property type="match status" value="1"/>
</dbReference>
<dbReference type="Pfam" id="PF00528">
    <property type="entry name" value="BPD_transp_1"/>
    <property type="match status" value="2"/>
</dbReference>
<name>A0ABS7VK29_9HYPH</name>
<evidence type="ECO:0000256" key="3">
    <source>
        <dbReference type="ARBA" id="ARBA00022475"/>
    </source>
</evidence>
<keyword evidence="6 8" id="KW-1133">Transmembrane helix</keyword>
<keyword evidence="5 8" id="KW-0812">Transmembrane</keyword>
<keyword evidence="2 8" id="KW-0813">Transport</keyword>
<feature type="transmembrane region" description="Helical" evidence="8">
    <location>
        <begin position="60"/>
        <end position="90"/>
    </location>
</feature>
<feature type="transmembrane region" description="Helical" evidence="8">
    <location>
        <begin position="480"/>
        <end position="501"/>
    </location>
</feature>
<keyword evidence="11" id="KW-1185">Reference proteome</keyword>
<comment type="caution">
    <text evidence="10">The sequence shown here is derived from an EMBL/GenBank/DDBJ whole genome shotgun (WGS) entry which is preliminary data.</text>
</comment>
<dbReference type="PROSITE" id="PS50928">
    <property type="entry name" value="ABC_TM1"/>
    <property type="match status" value="2"/>
</dbReference>
<gene>
    <name evidence="10" type="ORF">K9B37_06265</name>
</gene>
<feature type="transmembrane region" description="Helical" evidence="8">
    <location>
        <begin position="187"/>
        <end position="216"/>
    </location>
</feature>
<feature type="domain" description="ABC transmembrane type-1" evidence="9">
    <location>
        <begin position="64"/>
        <end position="271"/>
    </location>
</feature>
<evidence type="ECO:0000313" key="11">
    <source>
        <dbReference type="Proteomes" id="UP000704176"/>
    </source>
</evidence>
<sequence>MARATEAIIFRGTVVAALAAAVLAPVGLIIYQSFLSGPFFDPTATVGWDAFGFIFTDPDFYSAFGVTVIFAIGVVAIAVPLGAALAFLLTRTDLIGRKILEPLALVPMFLSAIVLGFGYTVSLGPSGLVSLGAERIFGFVPWNIYGLGGLILFGGLTHVPHVYLYASAAMRNIASDMEEAARTTGAGIWQVAWHVTWPLTFPALIFASMLNVLLAFESFGLPLILGDPAGTVVLTTYIYKLTALLGVPSYQLMAAVAVVLLALTFPLVFIQRRLLAQSRRYVTVGGKGARATRIHLGPTMQCVALAGVALWLLLAVVFPIGGIVVRAFVSAWGRGINIFEHLTLDNFRQLLIVPALARSLTNTVILAVVGGAIAVGAYLLVALAGHRWRGRFSSAIDYLVLLPKALPGLVVGLSFFWVFLFVPALQPLRPTLISLLIAYTIVGLSYGFRMIQANLLQVSPDLEEAARTAGATTGQTWRSVVVPIIRPGLIGAWTMMIIVFLREYATGVYLMTNGTEVLGSMIVSMIAGGSVDMIAALSFISIVFTLGGFVLALRLGVRVNE</sequence>
<accession>A0ABS7VK29</accession>
<evidence type="ECO:0000313" key="10">
    <source>
        <dbReference type="EMBL" id="MBZ6075891.1"/>
    </source>
</evidence>
<evidence type="ECO:0000256" key="4">
    <source>
        <dbReference type="ARBA" id="ARBA00022519"/>
    </source>
</evidence>
<evidence type="ECO:0000259" key="9">
    <source>
        <dbReference type="PROSITE" id="PS50928"/>
    </source>
</evidence>
<reference evidence="10 11" key="1">
    <citation type="submission" date="2021-09" db="EMBL/GenBank/DDBJ databases">
        <title>The complete genome sequence of a new microorganism.</title>
        <authorList>
            <person name="Zi Z."/>
        </authorList>
    </citation>
    <scope>NUCLEOTIDE SEQUENCE [LARGE SCALE GENOMIC DNA]</scope>
    <source>
        <strain evidence="10 11">WGZ8</strain>
    </source>
</reference>
<feature type="transmembrane region" description="Helical" evidence="8">
    <location>
        <begin position="303"/>
        <end position="329"/>
    </location>
</feature>
<dbReference type="Proteomes" id="UP000704176">
    <property type="component" value="Unassembled WGS sequence"/>
</dbReference>
<keyword evidence="7 8" id="KW-0472">Membrane</keyword>
<dbReference type="InterPro" id="IPR000515">
    <property type="entry name" value="MetI-like"/>
</dbReference>
<evidence type="ECO:0000256" key="8">
    <source>
        <dbReference type="RuleBase" id="RU363032"/>
    </source>
</evidence>
<dbReference type="CDD" id="cd06261">
    <property type="entry name" value="TM_PBP2"/>
    <property type="match status" value="2"/>
</dbReference>
<evidence type="ECO:0000256" key="5">
    <source>
        <dbReference type="ARBA" id="ARBA00022692"/>
    </source>
</evidence>
<comment type="similarity">
    <text evidence="8">Belongs to the binding-protein-dependent transport system permease family.</text>
</comment>
<feature type="transmembrane region" description="Helical" evidence="8">
    <location>
        <begin position="431"/>
        <end position="448"/>
    </location>
</feature>
<protein>
    <submittedName>
        <fullName evidence="10">Iron ABC transporter permease</fullName>
    </submittedName>
</protein>
<feature type="transmembrane region" description="Helical" evidence="8">
    <location>
        <begin position="405"/>
        <end position="425"/>
    </location>
</feature>
<organism evidence="10 11">
    <name type="scientific">Microvirga puerhi</name>
    <dbReference type="NCBI Taxonomy" id="2876078"/>
    <lineage>
        <taxon>Bacteria</taxon>
        <taxon>Pseudomonadati</taxon>
        <taxon>Pseudomonadota</taxon>
        <taxon>Alphaproteobacteria</taxon>
        <taxon>Hyphomicrobiales</taxon>
        <taxon>Methylobacteriaceae</taxon>
        <taxon>Microvirga</taxon>
    </lineage>
</organism>
<evidence type="ECO:0000256" key="7">
    <source>
        <dbReference type="ARBA" id="ARBA00023136"/>
    </source>
</evidence>
<evidence type="ECO:0000256" key="2">
    <source>
        <dbReference type="ARBA" id="ARBA00022448"/>
    </source>
</evidence>
<proteinExistence type="inferred from homology"/>
<keyword evidence="3" id="KW-1003">Cell membrane</keyword>
<feature type="transmembrane region" description="Helical" evidence="8">
    <location>
        <begin position="12"/>
        <end position="34"/>
    </location>
</feature>
<dbReference type="EMBL" id="JAIRBM010000004">
    <property type="protein sequence ID" value="MBZ6075891.1"/>
    <property type="molecule type" value="Genomic_DNA"/>
</dbReference>
<evidence type="ECO:0000256" key="6">
    <source>
        <dbReference type="ARBA" id="ARBA00022989"/>
    </source>
</evidence>
<comment type="subcellular location">
    <subcellularLocation>
        <location evidence="1">Cell inner membrane</location>
        <topology evidence="1">Multi-pass membrane protein</topology>
    </subcellularLocation>
    <subcellularLocation>
        <location evidence="8">Cell membrane</location>
        <topology evidence="8">Multi-pass membrane protein</topology>
    </subcellularLocation>
</comment>
<feature type="transmembrane region" description="Helical" evidence="8">
    <location>
        <begin position="250"/>
        <end position="270"/>
    </location>
</feature>
<keyword evidence="4" id="KW-0997">Cell inner membrane</keyword>